<dbReference type="AlphaFoldDB" id="A0AAX3X1I6"/>
<reference evidence="1" key="1">
    <citation type="submission" date="2023-05" db="EMBL/GenBank/DDBJ databases">
        <title>Comparative genomics of Bacillaceae isolates and their secondary metabolite potential.</title>
        <authorList>
            <person name="Song L."/>
            <person name="Nielsen L.J."/>
            <person name="Mohite O."/>
            <person name="Xu X."/>
            <person name="Weber T."/>
            <person name="Kovacs A.T."/>
        </authorList>
    </citation>
    <scope>NUCLEOTIDE SEQUENCE</scope>
    <source>
        <strain evidence="1">LY1</strain>
    </source>
</reference>
<dbReference type="RefSeq" id="WP_283872314.1">
    <property type="nucleotide sequence ID" value="NZ_CP126101.1"/>
</dbReference>
<evidence type="ECO:0000313" key="2">
    <source>
        <dbReference type="Proteomes" id="UP001178322"/>
    </source>
</evidence>
<accession>A0AAX3X1I6</accession>
<dbReference type="Proteomes" id="UP001178322">
    <property type="component" value="Chromosome"/>
</dbReference>
<name>A0AAX3X1I6_9BACI</name>
<gene>
    <name evidence="1" type="ORF">QNH24_11590</name>
</gene>
<sequence length="75" mass="9082">MMKMDNVNIYEIIGTSFDPVYMALYQLSDNEEIVIDKYTIRKTDKFYEIENEDLHECFSEKEECYQFLNNMIMSN</sequence>
<protein>
    <recommendedName>
        <fullName evidence="3">DUF1292 domain-containing protein</fullName>
    </recommendedName>
</protein>
<evidence type="ECO:0008006" key="3">
    <source>
        <dbReference type="Google" id="ProtNLM"/>
    </source>
</evidence>
<evidence type="ECO:0000313" key="1">
    <source>
        <dbReference type="EMBL" id="WHY53844.1"/>
    </source>
</evidence>
<dbReference type="EMBL" id="CP126101">
    <property type="protein sequence ID" value="WHY53844.1"/>
    <property type="molecule type" value="Genomic_DNA"/>
</dbReference>
<organism evidence="1 2">
    <name type="scientific">Lysinibacillus pakistanensis</name>
    <dbReference type="NCBI Taxonomy" id="759811"/>
    <lineage>
        <taxon>Bacteria</taxon>
        <taxon>Bacillati</taxon>
        <taxon>Bacillota</taxon>
        <taxon>Bacilli</taxon>
        <taxon>Bacillales</taxon>
        <taxon>Bacillaceae</taxon>
        <taxon>Lysinibacillus</taxon>
    </lineage>
</organism>
<proteinExistence type="predicted"/>